<sequence>MAAGKLGCHCATFSPAALDELAKLPFDGTKQPGQAVSKASHVKMANTDIDSLADGGGKLDGAISADPIDTARLEDALRPLTEAEERSKAKIEEAMELA</sequence>
<accession>A0A2S4KLQ0</accession>
<dbReference type="STRING" id="94208.A0A2S4KLQ0"/>
<dbReference type="OrthoDB" id="1711136at2759"/>
<evidence type="ECO:0000313" key="2">
    <source>
        <dbReference type="Proteomes" id="UP000237481"/>
    </source>
</evidence>
<dbReference type="InterPro" id="IPR013785">
    <property type="entry name" value="Aldolase_TIM"/>
</dbReference>
<dbReference type="Gene3D" id="3.20.20.70">
    <property type="entry name" value="Aldolase class I"/>
    <property type="match status" value="1"/>
</dbReference>
<proteinExistence type="predicted"/>
<keyword evidence="2" id="KW-1185">Reference proteome</keyword>
<evidence type="ECO:0000313" key="1">
    <source>
        <dbReference type="EMBL" id="POR31122.1"/>
    </source>
</evidence>
<reference evidence="1 2" key="1">
    <citation type="submission" date="2018-01" db="EMBL/GenBank/DDBJ databases">
        <title>Harnessing the power of phylogenomics to disentangle the directionality and signatures of interkingdom host jumping in the parasitic fungal genus Tolypocladium.</title>
        <authorList>
            <person name="Quandt C.A."/>
            <person name="Patterson W."/>
            <person name="Spatafora J.W."/>
        </authorList>
    </citation>
    <scope>NUCLEOTIDE SEQUENCE [LARGE SCALE GENOMIC DNA]</scope>
    <source>
        <strain evidence="1 2">NRBC 100945</strain>
    </source>
</reference>
<name>A0A2S4KLQ0_9HYPO</name>
<gene>
    <name evidence="1" type="ORF">TPAR_08717</name>
</gene>
<dbReference type="AlphaFoldDB" id="A0A2S4KLQ0"/>
<dbReference type="Proteomes" id="UP000237481">
    <property type="component" value="Unassembled WGS sequence"/>
</dbReference>
<protein>
    <submittedName>
        <fullName evidence="1">Transaldolase</fullName>
    </submittedName>
</protein>
<comment type="caution">
    <text evidence="1">The sequence shown here is derived from an EMBL/GenBank/DDBJ whole genome shotgun (WGS) entry which is preliminary data.</text>
</comment>
<dbReference type="EMBL" id="PKSG01001104">
    <property type="protein sequence ID" value="POR31122.1"/>
    <property type="molecule type" value="Genomic_DNA"/>
</dbReference>
<organism evidence="1 2">
    <name type="scientific">Tolypocladium paradoxum</name>
    <dbReference type="NCBI Taxonomy" id="94208"/>
    <lineage>
        <taxon>Eukaryota</taxon>
        <taxon>Fungi</taxon>
        <taxon>Dikarya</taxon>
        <taxon>Ascomycota</taxon>
        <taxon>Pezizomycotina</taxon>
        <taxon>Sordariomycetes</taxon>
        <taxon>Hypocreomycetidae</taxon>
        <taxon>Hypocreales</taxon>
        <taxon>Ophiocordycipitaceae</taxon>
        <taxon>Tolypocladium</taxon>
    </lineage>
</organism>